<keyword evidence="4" id="KW-1134">Transmembrane beta strand</keyword>
<dbReference type="AlphaFoldDB" id="A0AA48GX39"/>
<dbReference type="Proteomes" id="UP001238179">
    <property type="component" value="Chromosome"/>
</dbReference>
<dbReference type="GO" id="GO:0015288">
    <property type="term" value="F:porin activity"/>
    <property type="evidence" value="ECO:0007669"/>
    <property type="project" value="TreeGrafter"/>
</dbReference>
<evidence type="ECO:0000256" key="5">
    <source>
        <dbReference type="ARBA" id="ARBA00022692"/>
    </source>
</evidence>
<proteinExistence type="inferred from homology"/>
<sequence>MPSLMLRIVPSLVALTAAAQQPLTVQDAIRRAWAGQSGLQAGEALVERARGEAQALRALNLPTLSLGAGLTRTTEPMQVFGMHLDQARIAQSDFMPDRLNHPAAASGLGATLTLAQPLYAGGRLDAAARAGAALAGSEAASQAHRRQQVAYAVAQAYFGAQVAEQGLRYAEDTLRQATETERFVTARVDQGLLLRSEGDRARAFRAQSEAGVAEARNRVASARSGLALLMGADAGGPLATPVDAPLPAPSGTPGHRGDLEALKLQGEAARQGVAAARGALKPEVGLSLTAGTARYQVGEGGNWTTASLGAKWTFSFSDSRRVSAARAQVRAAELGLKWQEQQASREADEARRFLDTAQAKIAFAKVALEASESARAIRTARHREGLLPLVEVLDAEAGLSGARTLLLNSELEWRLGGAQLALALGQPIEGVTE</sequence>
<name>A0AA48GX39_9BACT</name>
<feature type="chain" id="PRO_5041450890" description="TolC family protein" evidence="8">
    <location>
        <begin position="20"/>
        <end position="433"/>
    </location>
</feature>
<dbReference type="Pfam" id="PF02321">
    <property type="entry name" value="OEP"/>
    <property type="match status" value="2"/>
</dbReference>
<dbReference type="GO" id="GO:0015562">
    <property type="term" value="F:efflux transmembrane transporter activity"/>
    <property type="evidence" value="ECO:0007669"/>
    <property type="project" value="InterPro"/>
</dbReference>
<dbReference type="InterPro" id="IPR051906">
    <property type="entry name" value="TolC-like"/>
</dbReference>
<keyword evidence="7" id="KW-0998">Cell outer membrane</keyword>
<dbReference type="GO" id="GO:1990281">
    <property type="term" value="C:efflux pump complex"/>
    <property type="evidence" value="ECO:0007669"/>
    <property type="project" value="TreeGrafter"/>
</dbReference>
<dbReference type="GO" id="GO:0009279">
    <property type="term" value="C:cell outer membrane"/>
    <property type="evidence" value="ECO:0007669"/>
    <property type="project" value="UniProtKB-SubCell"/>
</dbReference>
<dbReference type="InterPro" id="IPR003423">
    <property type="entry name" value="OMP_efflux"/>
</dbReference>
<evidence type="ECO:0000256" key="8">
    <source>
        <dbReference type="SAM" id="SignalP"/>
    </source>
</evidence>
<evidence type="ECO:0000256" key="6">
    <source>
        <dbReference type="ARBA" id="ARBA00023136"/>
    </source>
</evidence>
<dbReference type="PANTHER" id="PTHR30026:SF21">
    <property type="entry name" value="SLR1270 PROTEIN"/>
    <property type="match status" value="1"/>
</dbReference>
<keyword evidence="8" id="KW-0732">Signal</keyword>
<keyword evidence="10" id="KW-1185">Reference proteome</keyword>
<feature type="signal peptide" evidence="8">
    <location>
        <begin position="1"/>
        <end position="19"/>
    </location>
</feature>
<evidence type="ECO:0000256" key="1">
    <source>
        <dbReference type="ARBA" id="ARBA00004442"/>
    </source>
</evidence>
<dbReference type="PANTHER" id="PTHR30026">
    <property type="entry name" value="OUTER MEMBRANE PROTEIN TOLC"/>
    <property type="match status" value="1"/>
</dbReference>
<dbReference type="RefSeq" id="WP_316412142.1">
    <property type="nucleotide sequence ID" value="NZ_AP027080.1"/>
</dbReference>
<organism evidence="9 10">
    <name type="scientific">Mesoterricola silvestris</name>
    <dbReference type="NCBI Taxonomy" id="2927979"/>
    <lineage>
        <taxon>Bacteria</taxon>
        <taxon>Pseudomonadati</taxon>
        <taxon>Acidobacteriota</taxon>
        <taxon>Holophagae</taxon>
        <taxon>Holophagales</taxon>
        <taxon>Holophagaceae</taxon>
        <taxon>Mesoterricola</taxon>
    </lineage>
</organism>
<keyword evidence="6" id="KW-0472">Membrane</keyword>
<evidence type="ECO:0000313" key="9">
    <source>
        <dbReference type="EMBL" id="BDU73471.1"/>
    </source>
</evidence>
<comment type="similarity">
    <text evidence="2">Belongs to the outer membrane factor (OMF) (TC 1.B.17) family.</text>
</comment>
<evidence type="ECO:0000256" key="2">
    <source>
        <dbReference type="ARBA" id="ARBA00007613"/>
    </source>
</evidence>
<dbReference type="KEGG" id="msil:METEAL_26450"/>
<accession>A0AA48GX39</accession>
<dbReference type="Gene3D" id="1.20.1600.10">
    <property type="entry name" value="Outer membrane efflux proteins (OEP)"/>
    <property type="match status" value="1"/>
</dbReference>
<evidence type="ECO:0008006" key="11">
    <source>
        <dbReference type="Google" id="ProtNLM"/>
    </source>
</evidence>
<dbReference type="SUPFAM" id="SSF56954">
    <property type="entry name" value="Outer membrane efflux proteins (OEP)"/>
    <property type="match status" value="1"/>
</dbReference>
<comment type="subcellular location">
    <subcellularLocation>
        <location evidence="1">Cell outer membrane</location>
    </subcellularLocation>
</comment>
<evidence type="ECO:0000256" key="4">
    <source>
        <dbReference type="ARBA" id="ARBA00022452"/>
    </source>
</evidence>
<evidence type="ECO:0000256" key="3">
    <source>
        <dbReference type="ARBA" id="ARBA00022448"/>
    </source>
</evidence>
<keyword evidence="3" id="KW-0813">Transport</keyword>
<evidence type="ECO:0000256" key="7">
    <source>
        <dbReference type="ARBA" id="ARBA00023237"/>
    </source>
</evidence>
<dbReference type="EMBL" id="AP027080">
    <property type="protein sequence ID" value="BDU73471.1"/>
    <property type="molecule type" value="Genomic_DNA"/>
</dbReference>
<protein>
    <recommendedName>
        <fullName evidence="11">TolC family protein</fullName>
    </recommendedName>
</protein>
<reference evidence="10" key="1">
    <citation type="journal article" date="2023" name="Int. J. Syst. Evol. Microbiol.">
        <title>Mesoterricola silvestris gen. nov., sp. nov., Mesoterricola sediminis sp. nov., Geothrix oryzae sp. nov., Geothrix edaphica sp. nov., Geothrix rubra sp. nov., and Geothrix limicola sp. nov., six novel members of Acidobacteriota isolated from soils.</title>
        <authorList>
            <person name="Itoh H."/>
            <person name="Sugisawa Y."/>
            <person name="Mise K."/>
            <person name="Xu Z."/>
            <person name="Kuniyasu M."/>
            <person name="Ushijima N."/>
            <person name="Kawano K."/>
            <person name="Kobayashi E."/>
            <person name="Shiratori Y."/>
            <person name="Masuda Y."/>
            <person name="Senoo K."/>
        </authorList>
    </citation>
    <scope>NUCLEOTIDE SEQUENCE [LARGE SCALE GENOMIC DNA]</scope>
    <source>
        <strain evidence="10">W79</strain>
    </source>
</reference>
<evidence type="ECO:0000313" key="10">
    <source>
        <dbReference type="Proteomes" id="UP001238179"/>
    </source>
</evidence>
<gene>
    <name evidence="9" type="ORF">METEAL_26450</name>
</gene>
<keyword evidence="5" id="KW-0812">Transmembrane</keyword>